<name>A0A1B1UHT0_9BRAD</name>
<evidence type="ECO:0000259" key="1">
    <source>
        <dbReference type="Pfam" id="PF07238"/>
    </source>
</evidence>
<proteinExistence type="predicted"/>
<accession>A0A1B1UHT0</accession>
<gene>
    <name evidence="2" type="ORF">LMTR13_21140</name>
</gene>
<feature type="domain" description="PilZ" evidence="1">
    <location>
        <begin position="15"/>
        <end position="85"/>
    </location>
</feature>
<dbReference type="GO" id="GO:0035438">
    <property type="term" value="F:cyclic-di-GMP binding"/>
    <property type="evidence" value="ECO:0007669"/>
    <property type="project" value="InterPro"/>
</dbReference>
<dbReference type="AlphaFoldDB" id="A0A1B1UHT0"/>
<reference evidence="2 3" key="1">
    <citation type="submission" date="2016-07" db="EMBL/GenBank/DDBJ databases">
        <title>Complete genome sequence of Bradyrhizobium icense LMTR 13T, a potential inoculant strain isolated from lima bean (Phaseolus lunatus) in Peru.</title>
        <authorList>
            <person name="Ormeno-Orrillo E."/>
            <person name="Duran D."/>
            <person name="Rogel M.A."/>
            <person name="Rey L."/>
            <person name="Imperial J."/>
            <person name="Ruiz-Argueso T."/>
            <person name="Martinez-Romero E."/>
        </authorList>
    </citation>
    <scope>NUCLEOTIDE SEQUENCE [LARGE SCALE GENOMIC DNA]</scope>
    <source>
        <strain evidence="2 3">LMTR 13</strain>
    </source>
</reference>
<dbReference type="InterPro" id="IPR009875">
    <property type="entry name" value="PilZ_domain"/>
</dbReference>
<sequence length="86" mass="9590">MALLSGKKRDRRKSLSQPGWITLEGGFAARQCVVQDMSTTGAKVTIDDPNTLPAKLRLAFSRDARTGRRCEVVWRRGKSVGVKFVR</sequence>
<evidence type="ECO:0000313" key="3">
    <source>
        <dbReference type="Proteomes" id="UP000092839"/>
    </source>
</evidence>
<dbReference type="KEGG" id="bic:LMTR13_21140"/>
<keyword evidence="3" id="KW-1185">Reference proteome</keyword>
<protein>
    <submittedName>
        <fullName evidence="2">Pilus assembly protein PilZ</fullName>
    </submittedName>
</protein>
<evidence type="ECO:0000313" key="2">
    <source>
        <dbReference type="EMBL" id="ANW02304.1"/>
    </source>
</evidence>
<dbReference type="EMBL" id="CP016428">
    <property type="protein sequence ID" value="ANW02304.1"/>
    <property type="molecule type" value="Genomic_DNA"/>
</dbReference>
<dbReference type="RefSeq" id="WP_065729514.1">
    <property type="nucleotide sequence ID" value="NZ_CP016428.1"/>
</dbReference>
<organism evidence="2 3">
    <name type="scientific">Bradyrhizobium icense</name>
    <dbReference type="NCBI Taxonomy" id="1274631"/>
    <lineage>
        <taxon>Bacteria</taxon>
        <taxon>Pseudomonadati</taxon>
        <taxon>Pseudomonadota</taxon>
        <taxon>Alphaproteobacteria</taxon>
        <taxon>Hyphomicrobiales</taxon>
        <taxon>Nitrobacteraceae</taxon>
        <taxon>Bradyrhizobium</taxon>
    </lineage>
</organism>
<dbReference type="SUPFAM" id="SSF141371">
    <property type="entry name" value="PilZ domain-like"/>
    <property type="match status" value="1"/>
</dbReference>
<dbReference type="Proteomes" id="UP000092839">
    <property type="component" value="Chromosome"/>
</dbReference>
<dbReference type="Gene3D" id="2.40.10.220">
    <property type="entry name" value="predicted glycosyltransferase like domains"/>
    <property type="match status" value="1"/>
</dbReference>
<dbReference type="Pfam" id="PF07238">
    <property type="entry name" value="PilZ"/>
    <property type="match status" value="1"/>
</dbReference>